<dbReference type="GO" id="GO:0005783">
    <property type="term" value="C:endoplasmic reticulum"/>
    <property type="evidence" value="ECO:0007669"/>
    <property type="project" value="TreeGrafter"/>
</dbReference>
<dbReference type="Pfam" id="PF12325">
    <property type="entry name" value="TMF_TATA_bd"/>
    <property type="match status" value="1"/>
</dbReference>
<dbReference type="EMBL" id="BEYU01000115">
    <property type="protein sequence ID" value="GBG32130.1"/>
    <property type="molecule type" value="Genomic_DNA"/>
</dbReference>
<feature type="compositionally biased region" description="Polar residues" evidence="2">
    <location>
        <begin position="155"/>
        <end position="164"/>
    </location>
</feature>
<dbReference type="InterPro" id="IPR052602">
    <property type="entry name" value="Growth_transcription_reg"/>
</dbReference>
<organism evidence="4 5">
    <name type="scientific">Hondaea fermentalgiana</name>
    <dbReference type="NCBI Taxonomy" id="2315210"/>
    <lineage>
        <taxon>Eukaryota</taxon>
        <taxon>Sar</taxon>
        <taxon>Stramenopiles</taxon>
        <taxon>Bigyra</taxon>
        <taxon>Labyrinthulomycetes</taxon>
        <taxon>Thraustochytrida</taxon>
        <taxon>Thraustochytriidae</taxon>
        <taxon>Hondaea</taxon>
    </lineage>
</organism>
<feature type="compositionally biased region" description="Polar residues" evidence="2">
    <location>
        <begin position="295"/>
        <end position="310"/>
    </location>
</feature>
<keyword evidence="5" id="KW-1185">Reference proteome</keyword>
<feature type="compositionally biased region" description="Basic and acidic residues" evidence="2">
    <location>
        <begin position="546"/>
        <end position="564"/>
    </location>
</feature>
<dbReference type="GO" id="GO:0005794">
    <property type="term" value="C:Golgi apparatus"/>
    <property type="evidence" value="ECO:0007669"/>
    <property type="project" value="TreeGrafter"/>
</dbReference>
<evidence type="ECO:0000256" key="2">
    <source>
        <dbReference type="SAM" id="MobiDB-lite"/>
    </source>
</evidence>
<reference evidence="4 5" key="1">
    <citation type="submission" date="2017-12" db="EMBL/GenBank/DDBJ databases">
        <title>Sequencing, de novo assembly and annotation of complete genome of a new Thraustochytrid species, strain FCC1311.</title>
        <authorList>
            <person name="Sedici K."/>
            <person name="Godart F."/>
            <person name="Aiese Cigliano R."/>
            <person name="Sanseverino W."/>
            <person name="Barakat M."/>
            <person name="Ortet P."/>
            <person name="Marechal E."/>
            <person name="Cagnac O."/>
            <person name="Amato A."/>
        </authorList>
    </citation>
    <scope>NUCLEOTIDE SEQUENCE [LARGE SCALE GENOMIC DNA]</scope>
</reference>
<evidence type="ECO:0000256" key="1">
    <source>
        <dbReference type="SAM" id="Coils"/>
    </source>
</evidence>
<feature type="region of interest" description="Disordered" evidence="2">
    <location>
        <begin position="521"/>
        <end position="564"/>
    </location>
</feature>
<dbReference type="InParanoid" id="A0A2R5GMM1"/>
<feature type="compositionally biased region" description="Low complexity" evidence="2">
    <location>
        <begin position="47"/>
        <end position="61"/>
    </location>
</feature>
<feature type="domain" description="TATA element modulatory factor 1 TATA binding" evidence="3">
    <location>
        <begin position="987"/>
        <end position="1095"/>
    </location>
</feature>
<evidence type="ECO:0000313" key="5">
    <source>
        <dbReference type="Proteomes" id="UP000241890"/>
    </source>
</evidence>
<feature type="coiled-coil region" evidence="1">
    <location>
        <begin position="995"/>
        <end position="1057"/>
    </location>
</feature>
<feature type="region of interest" description="Disordered" evidence="2">
    <location>
        <begin position="611"/>
        <end position="647"/>
    </location>
</feature>
<name>A0A2R5GMM1_9STRA</name>
<dbReference type="OrthoDB" id="74178at2759"/>
<feature type="compositionally biased region" description="Polar residues" evidence="2">
    <location>
        <begin position="431"/>
        <end position="441"/>
    </location>
</feature>
<proteinExistence type="predicted"/>
<sequence length="1124" mass="122765">MEWGSTWSSLGNVIAQANALKENLEKQLDEAVGVNEDGEGGEEREQQTQQQQQQQTQQTQLEQEDPQREDEGQRKDADVVHEDPPAPLESAGDVSPDVATLASSTPVAGLPNDDAGEGAVDHPQPPSGDGWGDGDDDDDLGLDSEPEDTDKGQIHDQTLGSQQADEPEPLASPPDEQQHQQQAGPAERAHLDGGQGEDAAADDGTQLQQERMALGESGLASAQEAQGQDNESEMAQLDSFSLRVSGEDPPVASQEEEVMQAANTNTNGWGDEMEIDLEESNLDDGEPSPEDGNETEQNVDQSFAGQNTSAGDPFVANASEGAEGATGVREESPNETFGDQPAETQLLAGNPEGTLAEEVLASPALGESLHEEADATNDLASQENAMVESQGEEMKEGRDEQIAAEQVQLEADEEEAEDAEQHHEQQEEEASLTTPSPSTEGDNVVPVMETSMGTSDVSPFEDRAAHETGRADLVAELAEAKRVLATREKQLEATMEQSASTVAENNALQEELGALKTQLEEMRETSRRQEMQSQGTQNNQRALQDALRKAEQRARNAEDRMKEAVRKHEALMEEGLGLSKRLGTVEQTVKKVREEKRTVEATCAELREKLGKSEASVKALREAQQAAEERHKKEVASMSAMSSSSAEAARKLSEAQVKASEQEARIAHLTSTLDEAWKEVAEQKRETSAVKQDLNAARVEQEKLRHQLKEQISSTQVRNDVASVMEKNVADMQKALEEQGSQQSMTEELLRAEIKSLKHQLALAEKRNEDLVSGSAKATRPLLRQIEALESANQAQRSSYESAHSSIMARLLAAEQAEQAARSARQQAEAARGDLHLRLADLQASLDSALAEKTRAEAQRQSVKERLAATERENAALEAQLEASNEQHEQRMAEMKASEAKLRRAMAMAEERREQEVADVTRLHEEARERLERKLAELESHARTSRLVQRSTSSRSSQEDILAELEIGGPLVTDQGAHPPDGELGAGAAPSMLLVQQLRGQVHQKQGQVESLMEQINSVEHARDALSEELVRVNERAQQASELSRELQAMSVRLEEKCVQHDVLLEMFGETQEELDEVRAEQETMRQSFRRQLEALAGAMPPSPTFSGDAAHVAAHVSTVANDE</sequence>
<gene>
    <name evidence="4" type="ORF">FCC1311_083552</name>
</gene>
<dbReference type="PANTHER" id="PTHR46515:SF1">
    <property type="entry name" value="TATA ELEMENT MODULATORY FACTOR"/>
    <property type="match status" value="1"/>
</dbReference>
<feature type="coiled-coil region" evidence="1">
    <location>
        <begin position="814"/>
        <end position="948"/>
    </location>
</feature>
<evidence type="ECO:0000259" key="3">
    <source>
        <dbReference type="Pfam" id="PF12325"/>
    </source>
</evidence>
<feature type="compositionally biased region" description="Basic and acidic residues" evidence="2">
    <location>
        <begin position="65"/>
        <end position="84"/>
    </location>
</feature>
<feature type="compositionally biased region" description="Acidic residues" evidence="2">
    <location>
        <begin position="271"/>
        <end position="294"/>
    </location>
</feature>
<keyword evidence="1" id="KW-0175">Coiled coil</keyword>
<dbReference type="InterPro" id="IPR022091">
    <property type="entry name" value="TMF_TATA-bd"/>
</dbReference>
<dbReference type="Proteomes" id="UP000241890">
    <property type="component" value="Unassembled WGS sequence"/>
</dbReference>
<feature type="compositionally biased region" description="Basic and acidic residues" evidence="2">
    <location>
        <begin position="392"/>
        <end position="401"/>
    </location>
</feature>
<feature type="region of interest" description="Disordered" evidence="2">
    <location>
        <begin position="31"/>
        <end position="466"/>
    </location>
</feature>
<feature type="compositionally biased region" description="Low complexity" evidence="2">
    <location>
        <begin position="636"/>
        <end position="647"/>
    </location>
</feature>
<feature type="compositionally biased region" description="Acidic residues" evidence="2">
    <location>
        <begin position="132"/>
        <end position="148"/>
    </location>
</feature>
<dbReference type="AlphaFoldDB" id="A0A2R5GMM1"/>
<evidence type="ECO:0000313" key="4">
    <source>
        <dbReference type="EMBL" id="GBG32130.1"/>
    </source>
</evidence>
<dbReference type="PANTHER" id="PTHR46515">
    <property type="entry name" value="TATA ELEMENT MODULATORY FACTOR TMF1"/>
    <property type="match status" value="1"/>
</dbReference>
<feature type="compositionally biased region" description="Polar residues" evidence="2">
    <location>
        <begin position="531"/>
        <end position="542"/>
    </location>
</feature>
<protein>
    <submittedName>
        <fullName evidence="4">TATA element modulatory factor</fullName>
    </submittedName>
</protein>
<feature type="compositionally biased region" description="Basic and acidic residues" evidence="2">
    <location>
        <begin position="521"/>
        <end position="530"/>
    </location>
</feature>
<comment type="caution">
    <text evidence="4">The sequence shown here is derived from an EMBL/GenBank/DDBJ whole genome shotgun (WGS) entry which is preliminary data.</text>
</comment>
<accession>A0A2R5GMM1</accession>